<evidence type="ECO:0000313" key="1">
    <source>
        <dbReference type="EMBL" id="CAB3987662.1"/>
    </source>
</evidence>
<keyword evidence="2" id="KW-1185">Reference proteome</keyword>
<comment type="caution">
    <text evidence="1">The sequence shown here is derived from an EMBL/GenBank/DDBJ whole genome shotgun (WGS) entry which is preliminary data.</text>
</comment>
<evidence type="ECO:0000313" key="2">
    <source>
        <dbReference type="Proteomes" id="UP001152795"/>
    </source>
</evidence>
<protein>
    <submittedName>
        <fullName evidence="1">Uncharacterized protein</fullName>
    </submittedName>
</protein>
<dbReference type="Proteomes" id="UP001152795">
    <property type="component" value="Unassembled WGS sequence"/>
</dbReference>
<name>A0A6S7GE82_PARCT</name>
<gene>
    <name evidence="1" type="ORF">PACLA_8A008798</name>
</gene>
<dbReference type="EMBL" id="CACRXK020001212">
    <property type="protein sequence ID" value="CAB3987662.1"/>
    <property type="molecule type" value="Genomic_DNA"/>
</dbReference>
<dbReference type="OrthoDB" id="6141723at2759"/>
<sequence>FPEKPSFFDLNELDLNVRPNKVAEAAKWLVNNGNLYKDEEGSENVVDCNAESLNCDTECKTQQSSACDDDEHWSEDEAEIPAGITDTMLTSPDFVTDNERQHILNVAPESQVALRKCQRNSSTITAGQLKQPALDNMIHHDQGFKFLRAVRGSPPYFEKAKKDIFAMIRQLGSASLFCSFSSAETQWTHLLRIRGKLVDNKTYTDTELENLNWEEKSRLIQSDPVTCARHFD</sequence>
<reference evidence="1" key="1">
    <citation type="submission" date="2020-04" db="EMBL/GenBank/DDBJ databases">
        <authorList>
            <person name="Alioto T."/>
            <person name="Alioto T."/>
            <person name="Gomez Garrido J."/>
        </authorList>
    </citation>
    <scope>NUCLEOTIDE SEQUENCE</scope>
    <source>
        <strain evidence="1">A484AB</strain>
    </source>
</reference>
<accession>A0A6S7GE82</accession>
<proteinExistence type="predicted"/>
<dbReference type="AlphaFoldDB" id="A0A6S7GE82"/>
<organism evidence="1 2">
    <name type="scientific">Paramuricea clavata</name>
    <name type="common">Red gorgonian</name>
    <name type="synonym">Violescent sea-whip</name>
    <dbReference type="NCBI Taxonomy" id="317549"/>
    <lineage>
        <taxon>Eukaryota</taxon>
        <taxon>Metazoa</taxon>
        <taxon>Cnidaria</taxon>
        <taxon>Anthozoa</taxon>
        <taxon>Octocorallia</taxon>
        <taxon>Malacalcyonacea</taxon>
        <taxon>Plexauridae</taxon>
        <taxon>Paramuricea</taxon>
    </lineage>
</organism>
<feature type="non-terminal residue" evidence="1">
    <location>
        <position position="1"/>
    </location>
</feature>